<dbReference type="AlphaFoldDB" id="A0A0J9T0Q7"/>
<gene>
    <name evidence="1" type="ORF">PVBG_05560</name>
</gene>
<organism evidence="1 2">
    <name type="scientific">Plasmodium vivax (strain Brazil I)</name>
    <dbReference type="NCBI Taxonomy" id="1033975"/>
    <lineage>
        <taxon>Eukaryota</taxon>
        <taxon>Sar</taxon>
        <taxon>Alveolata</taxon>
        <taxon>Apicomplexa</taxon>
        <taxon>Aconoidasida</taxon>
        <taxon>Haemosporida</taxon>
        <taxon>Plasmodiidae</taxon>
        <taxon>Plasmodium</taxon>
        <taxon>Plasmodium (Plasmodium)</taxon>
    </lineage>
</organism>
<dbReference type="OrthoDB" id="386822at2759"/>
<accession>A0A0J9T0Q7</accession>
<protein>
    <submittedName>
        <fullName evidence="1">Uncharacterized protein</fullName>
    </submittedName>
</protein>
<dbReference type="EMBL" id="KQ234756">
    <property type="protein sequence ID" value="KMZ88704.1"/>
    <property type="molecule type" value="Genomic_DNA"/>
</dbReference>
<reference evidence="1 2" key="1">
    <citation type="submission" date="2011-08" db="EMBL/GenBank/DDBJ databases">
        <title>The Genome Sequence of Plasmodium vivax Brazil I.</title>
        <authorList>
            <consortium name="The Broad Institute Genome Sequencing Platform"/>
            <consortium name="The Broad Institute Genome Sequencing Center for Infectious Disease"/>
            <person name="Neafsey D."/>
            <person name="Carlton J."/>
            <person name="Barnwell J."/>
            <person name="Collins W."/>
            <person name="Escalante A."/>
            <person name="Mullikin J."/>
            <person name="Saul A."/>
            <person name="Guigo R."/>
            <person name="Camara F."/>
            <person name="Young S.K."/>
            <person name="Zeng Q."/>
            <person name="Gargeya S."/>
            <person name="Fitzgerald M."/>
            <person name="Haas B."/>
            <person name="Abouelleil A."/>
            <person name="Alvarado L."/>
            <person name="Arachchi H.M."/>
            <person name="Berlin A."/>
            <person name="Brown A."/>
            <person name="Chapman S.B."/>
            <person name="Chen Z."/>
            <person name="Dunbar C."/>
            <person name="Freedman E."/>
            <person name="Gearin G."/>
            <person name="Gellesch M."/>
            <person name="Goldberg J."/>
            <person name="Griggs A."/>
            <person name="Gujja S."/>
            <person name="Heiman D."/>
            <person name="Howarth C."/>
            <person name="Larson L."/>
            <person name="Lui A."/>
            <person name="MacDonald P.J.P."/>
            <person name="Montmayeur A."/>
            <person name="Murphy C."/>
            <person name="Neiman D."/>
            <person name="Pearson M."/>
            <person name="Priest M."/>
            <person name="Roberts A."/>
            <person name="Saif S."/>
            <person name="Shea T."/>
            <person name="Shenoy N."/>
            <person name="Sisk P."/>
            <person name="Stolte C."/>
            <person name="Sykes S."/>
            <person name="Wortman J."/>
            <person name="Nusbaum C."/>
            <person name="Birren B."/>
        </authorList>
    </citation>
    <scope>NUCLEOTIDE SEQUENCE [LARGE SCALE GENOMIC DNA]</scope>
    <source>
        <strain evidence="1 2">Brazil I</strain>
    </source>
</reference>
<name>A0A0J9T0Q7_PLAV1</name>
<dbReference type="Proteomes" id="UP000053327">
    <property type="component" value="Unassembled WGS sequence"/>
</dbReference>
<evidence type="ECO:0000313" key="1">
    <source>
        <dbReference type="EMBL" id="KMZ88704.1"/>
    </source>
</evidence>
<evidence type="ECO:0000313" key="2">
    <source>
        <dbReference type="Proteomes" id="UP000053327"/>
    </source>
</evidence>
<proteinExistence type="predicted"/>
<sequence length="102" mass="12386">MINADILLNNSKWCEYLCYFINDNIKNSEICNDLEQLYTELDKLKIYYSTLSNNCIISNFKITKDVFVKKKKLYLLSEILFWIKNEYESISYVEQDKYNEFF</sequence>